<dbReference type="GO" id="GO:0005669">
    <property type="term" value="C:transcription factor TFIID complex"/>
    <property type="evidence" value="ECO:0007669"/>
    <property type="project" value="InterPro"/>
</dbReference>
<dbReference type="InterPro" id="IPR037813">
    <property type="entry name" value="TAF2"/>
</dbReference>
<name>A0AAE2D669_SCHME</name>
<evidence type="ECO:0000256" key="4">
    <source>
        <dbReference type="ARBA" id="ARBA00023015"/>
    </source>
</evidence>
<reference evidence="11" key="2">
    <citation type="journal article" date="2023" name="Infect Dis Poverty">
        <title>Chromosome-scale genome of the human blood fluke Schistosoma mekongi and its implications for public health.</title>
        <authorList>
            <person name="Zhou M."/>
            <person name="Xu L."/>
            <person name="Xu D."/>
            <person name="Chen W."/>
            <person name="Khan J."/>
            <person name="Hu Y."/>
            <person name="Huang H."/>
            <person name="Wei H."/>
            <person name="Zhang Y."/>
            <person name="Chusongsang P."/>
            <person name="Tanasarnprasert K."/>
            <person name="Hu X."/>
            <person name="Limpanont Y."/>
            <person name="Lv Z."/>
        </authorList>
    </citation>
    <scope>NUCLEOTIDE SEQUENCE</scope>
    <source>
        <strain evidence="11">LV_2022a</strain>
    </source>
</reference>
<sequence>MGNINIATAVFPLFSDSISHNRPQINYEDESWNPFNASSGSPTQSISKRQYRLAHQALCITHIDFEQRLVIGFTQLVIWPTTSTLRRIHINCRQCRIHRILLEIADSEPAGFENGRKGRNSDWVISKTKFIPSPTDLPILYTDPTLEICERDIKLRTLDSFERRYTSVVASTDPDEDAGEVTVRLPSDFWPLVAQKCPFMITIEFSLNKPKSGFYFVVPEGEGSLSERGVHAFTACTPNCSRLWFPCIDCSEPCTWKIEVTVFEDLVAVAPGELIDAPYYTEDLTHKTYHFFVSQPVAAPYIGLAVGAFEIFPDPRLSNGATHFCPSGLLPLLQHTISPLSEIIEYYESILASQYPFSTIKCIFVDCAFSEFQSFASLIILSVDLLHSPRVIDQAIETRKILSLAVAHQFFGCFLIMETWCDAWLTFGLAGYLSGLYQKRVFGNNEYRKMVLDEMHFVSEFENIRYGVVLDPSKLTSKPTYFDLSSSHLISPDYLSAYKKKSHLVIRMLELRLGHPVLLQVLNKLLVLARLSTKSILSASVQDQIPSVGLDGCERTKDDFVPTNSDSQPQKSLTVPPCLSDEHRTNILLSTASFRRVISMVTGQDIRNFLNQWACHAGHVRLFAKFHFNRKRNVVELELKQDLQSRGTLNYTGPITVMLQELDGAFMHTFKLEEGRMSRDLPCHSKSRKHRKKKISLANGDEVDMDLARIDPESPLLWLRIDPDLAIIHDIRVDQPDFMWHLMLAHDRDCLGQLEAVNSLKDFSSPETRHVLSNVILNEKIFYHVRMEACFTLCHVVNELSALSNNPAATSAAVTSCLLPMFWQLFSSPAARGLIRQNNFTNLQHYFLQRAMVKALSTLRVQQVCPHEVLIFLSDLLKHNDNSRNPYSDGYYLADLVRAMKDTLTPAIIVRGVMSTSTLPFEARTVIEEVSHLLNLETETISYKGTVTVVCLAAIRRLQRLGFLPIDPSLFYQYALSKYYCDIRLAAIEAIVDYIRGERDQSALDWLFSNIIEREDVSDASYVRLRFEAVQLLLRMPPFQRGETGSRLDTPQLVERLWTLVNYGCAGDPRLRCAVAELYYTLYGNRRPTCLPLPDGVLLVRVKEGRSLLNLSDSNSRASEIDYTDELSKYKSECLARGIPLSKMHEEYEELEDGYSECEKLHTNNVKFERDLIIRPTGSEFTPQFELKRSRTGNFSDTNDSSNVFKRRTERLSDDDDDH</sequence>
<evidence type="ECO:0000313" key="12">
    <source>
        <dbReference type="Proteomes" id="UP001292079"/>
    </source>
</evidence>
<evidence type="ECO:0000259" key="10">
    <source>
        <dbReference type="Pfam" id="PF25577"/>
    </source>
</evidence>
<dbReference type="EMBL" id="JALJAT010000002">
    <property type="protein sequence ID" value="KAK4472704.1"/>
    <property type="molecule type" value="Genomic_DNA"/>
</dbReference>
<accession>A0AAE2D669</accession>
<protein>
    <recommendedName>
        <fullName evidence="3">Transcription initiation factor TFIID subunit 2</fullName>
    </recommendedName>
</protein>
<dbReference type="GO" id="GO:0008270">
    <property type="term" value="F:zinc ion binding"/>
    <property type="evidence" value="ECO:0007669"/>
    <property type="project" value="InterPro"/>
</dbReference>
<feature type="domain" description="Transcription initiation factor TFIID subunit 2 TPR repeats" evidence="10">
    <location>
        <begin position="737"/>
        <end position="1107"/>
    </location>
</feature>
<dbReference type="Pfam" id="PF25316">
    <property type="entry name" value="TAF2_3rd"/>
    <property type="match status" value="1"/>
</dbReference>
<dbReference type="InterPro" id="IPR042097">
    <property type="entry name" value="Aminopeptidase_N-like_N_sf"/>
</dbReference>
<feature type="domain" description="Peptidase M1 membrane alanine aminopeptidase" evidence="8">
    <location>
        <begin position="341"/>
        <end position="525"/>
    </location>
</feature>
<dbReference type="GO" id="GO:0000976">
    <property type="term" value="F:transcription cis-regulatory region binding"/>
    <property type="evidence" value="ECO:0007669"/>
    <property type="project" value="TreeGrafter"/>
</dbReference>
<dbReference type="InterPro" id="IPR057991">
    <property type="entry name" value="TPR_TAF2_C"/>
</dbReference>
<comment type="caution">
    <text evidence="11">The sequence shown here is derived from an EMBL/GenBank/DDBJ whole genome shotgun (WGS) entry which is preliminary data.</text>
</comment>
<dbReference type="Pfam" id="PF01433">
    <property type="entry name" value="Peptidase_M1"/>
    <property type="match status" value="1"/>
</dbReference>
<dbReference type="InterPro" id="IPR027268">
    <property type="entry name" value="Peptidase_M4/M1_CTD_sf"/>
</dbReference>
<dbReference type="PANTHER" id="PTHR15137:SF9">
    <property type="entry name" value="TRANSCRIPTION INITIATION FACTOR TFIID SUBUNIT 2"/>
    <property type="match status" value="1"/>
</dbReference>
<reference evidence="11" key="1">
    <citation type="submission" date="2022-04" db="EMBL/GenBank/DDBJ databases">
        <authorList>
            <person name="Xu L."/>
            <person name="Lv Z."/>
        </authorList>
    </citation>
    <scope>NUCLEOTIDE SEQUENCE</scope>
    <source>
        <strain evidence="11">LV_2022a</strain>
    </source>
</reference>
<dbReference type="CDD" id="cd09839">
    <property type="entry name" value="M1_like_TAF2"/>
    <property type="match status" value="1"/>
</dbReference>
<dbReference type="SUPFAM" id="SSF63737">
    <property type="entry name" value="Leukotriene A4 hydrolase N-terminal domain"/>
    <property type="match status" value="1"/>
</dbReference>
<dbReference type="GO" id="GO:0016251">
    <property type="term" value="F:RNA polymerase II general transcription initiation factor activity"/>
    <property type="evidence" value="ECO:0007669"/>
    <property type="project" value="TreeGrafter"/>
</dbReference>
<evidence type="ECO:0000256" key="1">
    <source>
        <dbReference type="ARBA" id="ARBA00004123"/>
    </source>
</evidence>
<evidence type="ECO:0000259" key="9">
    <source>
        <dbReference type="Pfam" id="PF25316"/>
    </source>
</evidence>
<keyword evidence="6" id="KW-0539">Nucleus</keyword>
<evidence type="ECO:0000256" key="7">
    <source>
        <dbReference type="SAM" id="MobiDB-lite"/>
    </source>
</evidence>
<comment type="similarity">
    <text evidence="2">Belongs to the TAF2 family.</text>
</comment>
<dbReference type="InterPro" id="IPR057345">
    <property type="entry name" value="Ig-like_TAF2"/>
</dbReference>
<dbReference type="GO" id="GO:0003682">
    <property type="term" value="F:chromatin binding"/>
    <property type="evidence" value="ECO:0007669"/>
    <property type="project" value="TreeGrafter"/>
</dbReference>
<keyword evidence="5" id="KW-0804">Transcription</keyword>
<dbReference type="PANTHER" id="PTHR15137">
    <property type="entry name" value="TRANSCRIPTION INITIATION FACTOR TFIID"/>
    <property type="match status" value="1"/>
</dbReference>
<dbReference type="Pfam" id="PF25577">
    <property type="entry name" value="TPR_TAF2_C"/>
    <property type="match status" value="1"/>
</dbReference>
<organism evidence="11 12">
    <name type="scientific">Schistosoma mekongi</name>
    <name type="common">Parasitic worm</name>
    <dbReference type="NCBI Taxonomy" id="38744"/>
    <lineage>
        <taxon>Eukaryota</taxon>
        <taxon>Metazoa</taxon>
        <taxon>Spiralia</taxon>
        <taxon>Lophotrochozoa</taxon>
        <taxon>Platyhelminthes</taxon>
        <taxon>Trematoda</taxon>
        <taxon>Digenea</taxon>
        <taxon>Strigeidida</taxon>
        <taxon>Schistosomatoidea</taxon>
        <taxon>Schistosomatidae</taxon>
        <taxon>Schistosoma</taxon>
    </lineage>
</organism>
<evidence type="ECO:0000259" key="8">
    <source>
        <dbReference type="Pfam" id="PF01433"/>
    </source>
</evidence>
<feature type="compositionally biased region" description="Polar residues" evidence="7">
    <location>
        <begin position="1192"/>
        <end position="1204"/>
    </location>
</feature>
<proteinExistence type="inferred from homology"/>
<dbReference type="AlphaFoldDB" id="A0AAE2D669"/>
<evidence type="ECO:0000256" key="5">
    <source>
        <dbReference type="ARBA" id="ARBA00023163"/>
    </source>
</evidence>
<keyword evidence="4" id="KW-0805">Transcription regulation</keyword>
<dbReference type="GO" id="GO:0008237">
    <property type="term" value="F:metallopeptidase activity"/>
    <property type="evidence" value="ECO:0007669"/>
    <property type="project" value="InterPro"/>
</dbReference>
<feature type="region of interest" description="Disordered" evidence="7">
    <location>
        <begin position="1191"/>
        <end position="1219"/>
    </location>
</feature>
<evidence type="ECO:0000256" key="3">
    <source>
        <dbReference type="ARBA" id="ARBA00017363"/>
    </source>
</evidence>
<dbReference type="Gene3D" id="2.60.40.1730">
    <property type="entry name" value="tricorn interacting facor f3 domain"/>
    <property type="match status" value="1"/>
</dbReference>
<gene>
    <name evidence="11" type="ORF">MN116_003932</name>
</gene>
<evidence type="ECO:0000256" key="6">
    <source>
        <dbReference type="ARBA" id="ARBA00023242"/>
    </source>
</evidence>
<dbReference type="Gene3D" id="1.10.390.10">
    <property type="entry name" value="Neutral Protease Domain 2"/>
    <property type="match status" value="1"/>
</dbReference>
<evidence type="ECO:0000256" key="2">
    <source>
        <dbReference type="ARBA" id="ARBA00010937"/>
    </source>
</evidence>
<keyword evidence="12" id="KW-1185">Reference proteome</keyword>
<dbReference type="InterPro" id="IPR014782">
    <property type="entry name" value="Peptidase_M1_dom"/>
</dbReference>
<evidence type="ECO:0000313" key="11">
    <source>
        <dbReference type="EMBL" id="KAK4472704.1"/>
    </source>
</evidence>
<dbReference type="SUPFAM" id="SSF55486">
    <property type="entry name" value="Metalloproteases ('zincins'), catalytic domain"/>
    <property type="match status" value="1"/>
</dbReference>
<comment type="subcellular location">
    <subcellularLocation>
        <location evidence="1">Nucleus</location>
    </subcellularLocation>
</comment>
<dbReference type="Proteomes" id="UP001292079">
    <property type="component" value="Unassembled WGS sequence"/>
</dbReference>
<feature type="domain" description="Transcription initiation factor TFIID subunit 2 Ig-like" evidence="9">
    <location>
        <begin position="617"/>
        <end position="736"/>
    </location>
</feature>
<dbReference type="GO" id="GO:0006367">
    <property type="term" value="P:transcription initiation at RNA polymerase II promoter"/>
    <property type="evidence" value="ECO:0007669"/>
    <property type="project" value="TreeGrafter"/>
</dbReference>